<comment type="similarity">
    <text evidence="2 6">Belongs to the dTDP-4-dehydrorhamnose reductase family.</text>
</comment>
<dbReference type="PANTHER" id="PTHR10491">
    <property type="entry name" value="DTDP-4-DEHYDRORHAMNOSE REDUCTASE"/>
    <property type="match status" value="1"/>
</dbReference>
<keyword evidence="6" id="KW-0560">Oxidoreductase</keyword>
<dbReference type="GO" id="GO:0009243">
    <property type="term" value="P:O antigen biosynthetic process"/>
    <property type="evidence" value="ECO:0007669"/>
    <property type="project" value="UniProtKB-UniPathway"/>
</dbReference>
<evidence type="ECO:0000256" key="6">
    <source>
        <dbReference type="RuleBase" id="RU364082"/>
    </source>
</evidence>
<evidence type="ECO:0000313" key="9">
    <source>
        <dbReference type="Proteomes" id="UP000305471"/>
    </source>
</evidence>
<dbReference type="OrthoDB" id="9808276at2"/>
<comment type="pathway">
    <text evidence="1 6">Carbohydrate biosynthesis; dTDP-L-rhamnose biosynthesis.</text>
</comment>
<evidence type="ECO:0000256" key="4">
    <source>
        <dbReference type="ARBA" id="ARBA00017099"/>
    </source>
</evidence>
<dbReference type="EMBL" id="SWCO01000001">
    <property type="protein sequence ID" value="TKB05200.1"/>
    <property type="molecule type" value="Genomic_DNA"/>
</dbReference>
<dbReference type="Gene3D" id="3.40.50.720">
    <property type="entry name" value="NAD(P)-binding Rossmann-like Domain"/>
    <property type="match status" value="1"/>
</dbReference>
<dbReference type="InterPro" id="IPR005913">
    <property type="entry name" value="dTDP_dehydrorham_reduct"/>
</dbReference>
<comment type="cofactor">
    <cofactor evidence="6">
        <name>Mg(2+)</name>
        <dbReference type="ChEBI" id="CHEBI:18420"/>
    </cofactor>
    <text evidence="6">Binds 1 Mg(2+) ion per monomer.</text>
</comment>
<dbReference type="RefSeq" id="WP_136780956.1">
    <property type="nucleotide sequence ID" value="NZ_SWCO01000001.1"/>
</dbReference>
<comment type="catalytic activity">
    <reaction evidence="5 6">
        <text>dTDP-beta-L-rhamnose + NADP(+) = dTDP-4-dehydro-beta-L-rhamnose + NADPH + H(+)</text>
        <dbReference type="Rhea" id="RHEA:21796"/>
        <dbReference type="ChEBI" id="CHEBI:15378"/>
        <dbReference type="ChEBI" id="CHEBI:57510"/>
        <dbReference type="ChEBI" id="CHEBI:57783"/>
        <dbReference type="ChEBI" id="CHEBI:58349"/>
        <dbReference type="ChEBI" id="CHEBI:62830"/>
        <dbReference type="EC" id="1.1.1.133"/>
    </reaction>
</comment>
<evidence type="ECO:0000256" key="2">
    <source>
        <dbReference type="ARBA" id="ARBA00010944"/>
    </source>
</evidence>
<dbReference type="GO" id="GO:0006556">
    <property type="term" value="P:S-adenosylmethionine biosynthetic process"/>
    <property type="evidence" value="ECO:0007669"/>
    <property type="project" value="TreeGrafter"/>
</dbReference>
<feature type="domain" description="RmlD-like substrate binding" evidence="7">
    <location>
        <begin position="1"/>
        <end position="283"/>
    </location>
</feature>
<sequence>MNVYLSGANGLLGSSFCQNAYKYGHEVCALKQEEYNYNASLSDLKSRLSNYTDAVFIHCAANTNMDECESFPDICHRDNVLNTTRLAHTCRLLNIPFIFISSTGVYGEHGNSPYYENDLTMPTNVHHMSKLSGEKEALANNDNALILRTGWLFGGSISANRNFVAKRIQEANNLKDKVMYSDPFQKGNPTYVDDLVVMAFELIREKAKGIFNAVNSGTATRFEYVKEIMRIYDETITVLPTEKKFDRKVKVSHNEAAVNDKIQMFTTSPIPHWKVSLFNYINDNREAWTEI</sequence>
<dbReference type="GO" id="GO:0048269">
    <property type="term" value="C:methionine adenosyltransferase complex"/>
    <property type="evidence" value="ECO:0007669"/>
    <property type="project" value="TreeGrafter"/>
</dbReference>
<keyword evidence="9" id="KW-1185">Reference proteome</keyword>
<protein>
    <recommendedName>
        <fullName evidence="4 6">dTDP-4-dehydrorhamnose reductase</fullName>
        <ecNumber evidence="3 6">1.1.1.133</ecNumber>
    </recommendedName>
</protein>
<dbReference type="SUPFAM" id="SSF51735">
    <property type="entry name" value="NAD(P)-binding Rossmann-fold domains"/>
    <property type="match status" value="1"/>
</dbReference>
<comment type="function">
    <text evidence="6">Catalyzes the reduction of dTDP-6-deoxy-L-lyxo-4-hexulose to yield dTDP-L-rhamnose.</text>
</comment>
<evidence type="ECO:0000313" key="8">
    <source>
        <dbReference type="EMBL" id="TKB05200.1"/>
    </source>
</evidence>
<dbReference type="UniPathway" id="UPA00281"/>
<evidence type="ECO:0000256" key="5">
    <source>
        <dbReference type="ARBA" id="ARBA00048200"/>
    </source>
</evidence>
<evidence type="ECO:0000259" key="7">
    <source>
        <dbReference type="Pfam" id="PF04321"/>
    </source>
</evidence>
<organism evidence="8 9">
    <name type="scientific">Alteromonas portus</name>
    <dbReference type="NCBI Taxonomy" id="2565549"/>
    <lineage>
        <taxon>Bacteria</taxon>
        <taxon>Pseudomonadati</taxon>
        <taxon>Pseudomonadota</taxon>
        <taxon>Gammaproteobacteria</taxon>
        <taxon>Alteromonadales</taxon>
        <taxon>Alteromonadaceae</taxon>
        <taxon>Alteromonas/Salinimonas group</taxon>
        <taxon>Alteromonas</taxon>
    </lineage>
</organism>
<dbReference type="PANTHER" id="PTHR10491:SF4">
    <property type="entry name" value="METHIONINE ADENOSYLTRANSFERASE 2 SUBUNIT BETA"/>
    <property type="match status" value="1"/>
</dbReference>
<dbReference type="Proteomes" id="UP000305471">
    <property type="component" value="Unassembled WGS sequence"/>
</dbReference>
<dbReference type="Pfam" id="PF04321">
    <property type="entry name" value="RmlD_sub_bind"/>
    <property type="match status" value="1"/>
</dbReference>
<proteinExistence type="inferred from homology"/>
<dbReference type="InterPro" id="IPR029903">
    <property type="entry name" value="RmlD-like-bd"/>
</dbReference>
<gene>
    <name evidence="8" type="ORF">E5672_03705</name>
</gene>
<dbReference type="Gene3D" id="3.90.25.10">
    <property type="entry name" value="UDP-galactose 4-epimerase, domain 1"/>
    <property type="match status" value="1"/>
</dbReference>
<evidence type="ECO:0000256" key="3">
    <source>
        <dbReference type="ARBA" id="ARBA00012929"/>
    </source>
</evidence>
<dbReference type="AlphaFoldDB" id="A0A4U0ZF82"/>
<reference evidence="8 9" key="1">
    <citation type="submission" date="2019-04" db="EMBL/GenBank/DDBJ databases">
        <title>Alteromonas portus sp. nov., an alginate lyase-excreting marine bacterium.</title>
        <authorList>
            <person name="Huang H."/>
            <person name="Mo K."/>
            <person name="Bao S."/>
        </authorList>
    </citation>
    <scope>NUCLEOTIDE SEQUENCE [LARGE SCALE GENOMIC DNA]</scope>
    <source>
        <strain evidence="8 9">HB161718</strain>
    </source>
</reference>
<dbReference type="UniPathway" id="UPA00124"/>
<accession>A0A4U0ZF82</accession>
<keyword evidence="6" id="KW-0521">NADP</keyword>
<dbReference type="InterPro" id="IPR036291">
    <property type="entry name" value="NAD(P)-bd_dom_sf"/>
</dbReference>
<dbReference type="GO" id="GO:0008831">
    <property type="term" value="F:dTDP-4-dehydrorhamnose reductase activity"/>
    <property type="evidence" value="ECO:0007669"/>
    <property type="project" value="UniProtKB-EC"/>
</dbReference>
<dbReference type="GO" id="GO:0048270">
    <property type="term" value="F:methionine adenosyltransferase regulator activity"/>
    <property type="evidence" value="ECO:0007669"/>
    <property type="project" value="TreeGrafter"/>
</dbReference>
<evidence type="ECO:0000256" key="1">
    <source>
        <dbReference type="ARBA" id="ARBA00004781"/>
    </source>
</evidence>
<dbReference type="EC" id="1.1.1.133" evidence="3 6"/>
<name>A0A4U0ZF82_9ALTE</name>
<comment type="caution">
    <text evidence="8">The sequence shown here is derived from an EMBL/GenBank/DDBJ whole genome shotgun (WGS) entry which is preliminary data.</text>
</comment>
<dbReference type="GO" id="GO:0019305">
    <property type="term" value="P:dTDP-rhamnose biosynthetic process"/>
    <property type="evidence" value="ECO:0007669"/>
    <property type="project" value="UniProtKB-UniPathway"/>
</dbReference>